<dbReference type="InterPro" id="IPR036259">
    <property type="entry name" value="MFS_trans_sf"/>
</dbReference>
<evidence type="ECO:0000256" key="6">
    <source>
        <dbReference type="ARBA" id="ARBA00022989"/>
    </source>
</evidence>
<protein>
    <submittedName>
        <fullName evidence="11">DHA2 family efflux MFS transporter permease subunit</fullName>
    </submittedName>
</protein>
<dbReference type="NCBIfam" id="TIGR00711">
    <property type="entry name" value="efflux_EmrB"/>
    <property type="match status" value="1"/>
</dbReference>
<dbReference type="InterPro" id="IPR004638">
    <property type="entry name" value="EmrB-like"/>
</dbReference>
<dbReference type="Gene3D" id="1.20.1250.20">
    <property type="entry name" value="MFS general substrate transporter like domains"/>
    <property type="match status" value="1"/>
</dbReference>
<feature type="transmembrane region" description="Helical" evidence="9">
    <location>
        <begin position="241"/>
        <end position="257"/>
    </location>
</feature>
<feature type="transmembrane region" description="Helical" evidence="9">
    <location>
        <begin position="211"/>
        <end position="229"/>
    </location>
</feature>
<feature type="transmembrane region" description="Helical" evidence="9">
    <location>
        <begin position="365"/>
        <end position="385"/>
    </location>
</feature>
<keyword evidence="4" id="KW-1003">Cell membrane</keyword>
<evidence type="ECO:0000256" key="5">
    <source>
        <dbReference type="ARBA" id="ARBA00022692"/>
    </source>
</evidence>
<keyword evidence="3" id="KW-0813">Transport</keyword>
<dbReference type="PRINTS" id="PR01036">
    <property type="entry name" value="TCRTETB"/>
</dbReference>
<feature type="transmembrane region" description="Helical" evidence="9">
    <location>
        <begin position="21"/>
        <end position="42"/>
    </location>
</feature>
<evidence type="ECO:0000256" key="1">
    <source>
        <dbReference type="ARBA" id="ARBA00004651"/>
    </source>
</evidence>
<evidence type="ECO:0000256" key="8">
    <source>
        <dbReference type="SAM" id="MobiDB-lite"/>
    </source>
</evidence>
<feature type="transmembrane region" description="Helical" evidence="9">
    <location>
        <begin position="176"/>
        <end position="199"/>
    </location>
</feature>
<feature type="transmembrane region" description="Helical" evidence="9">
    <location>
        <begin position="342"/>
        <end position="359"/>
    </location>
</feature>
<evidence type="ECO:0000256" key="3">
    <source>
        <dbReference type="ARBA" id="ARBA00022448"/>
    </source>
</evidence>
<feature type="compositionally biased region" description="Basic and acidic residues" evidence="8">
    <location>
        <begin position="531"/>
        <end position="541"/>
    </location>
</feature>
<dbReference type="RefSeq" id="WP_346297621.1">
    <property type="nucleotide sequence ID" value="NZ_CP087714.1"/>
</dbReference>
<evidence type="ECO:0000256" key="2">
    <source>
        <dbReference type="ARBA" id="ARBA00008537"/>
    </source>
</evidence>
<keyword evidence="7 9" id="KW-0472">Membrane</keyword>
<evidence type="ECO:0000313" key="11">
    <source>
        <dbReference type="EMBL" id="XAT63305.1"/>
    </source>
</evidence>
<dbReference type="GeneID" id="90449741"/>
<feature type="transmembrane region" description="Helical" evidence="9">
    <location>
        <begin position="148"/>
        <end position="170"/>
    </location>
</feature>
<reference evidence="11 12" key="1">
    <citation type="submission" date="2021-11" db="EMBL/GenBank/DDBJ databases">
        <title>Whole genome of Geoglobus acetivorans.</title>
        <authorList>
            <person name="Liu D."/>
        </authorList>
    </citation>
    <scope>NUCLEOTIDE SEQUENCE [LARGE SCALE GENOMIC DNA]</scope>
    <source>
        <strain evidence="11 12">SBH6</strain>
    </source>
</reference>
<dbReference type="InterPro" id="IPR011701">
    <property type="entry name" value="MFS"/>
</dbReference>
<dbReference type="SUPFAM" id="SSF103473">
    <property type="entry name" value="MFS general substrate transporter"/>
    <property type="match status" value="1"/>
</dbReference>
<keyword evidence="6 9" id="KW-1133">Transmembrane helix</keyword>
<feature type="transmembrane region" description="Helical" evidence="9">
    <location>
        <begin position="277"/>
        <end position="301"/>
    </location>
</feature>
<feature type="region of interest" description="Disordered" evidence="8">
    <location>
        <begin position="508"/>
        <end position="541"/>
    </location>
</feature>
<feature type="transmembrane region" description="Helical" evidence="9">
    <location>
        <begin position="89"/>
        <end position="109"/>
    </location>
</feature>
<evidence type="ECO:0000259" key="10">
    <source>
        <dbReference type="PROSITE" id="PS50850"/>
    </source>
</evidence>
<feature type="domain" description="Major facilitator superfamily (MFS) profile" evidence="10">
    <location>
        <begin position="24"/>
        <end position="500"/>
    </location>
</feature>
<proteinExistence type="inferred from homology"/>
<dbReference type="CDD" id="cd17321">
    <property type="entry name" value="MFS_MMR_MDR_like"/>
    <property type="match status" value="1"/>
</dbReference>
<evidence type="ECO:0000256" key="4">
    <source>
        <dbReference type="ARBA" id="ARBA00022475"/>
    </source>
</evidence>
<sequence length="541" mass="58235">MRRMDAGQSGHGGYDTKAVNPWLSLIPVATGVFMVMLDTSILNIALPSIAEEFNASASDVQWLLNAYLITLVVLLVTFGRLGDMVKRNLLYVTGMAVFIAGSLLCAESWDILVFIVARVIQAVGGAIMLGNSMALITELFPPGKRGAAMGLNSILIASSFAFGPVIGGWLTTHMSWHWVFYINLPVGLAGIALGLTLLPAMGEKAKVPVDVFGLALLSISLGSLTIGIIQGQEWGWRDDKTIASFIVAFSYLTAFIARELTCDYPILDLNLFRIRNFTAGVTALFFMSMGLSTSLFLMPFFLQGIKGLTAEQAGLWIMPIPIVNTVIAPLAGRLSDRINPKITMSMGPVVFSIGLYLLSKISANVTFWELLPVLLFIGSGMGLLMPPAMNVMMTSAPPHKAGMASGTIQTSNSLARAMGVSLGGILFTGKMNELIPNFGNEIPNPMQIKILEVLAMKGYAGPIVIVTEAFMRSFRSVFLNAIPFILISLFIVLVFLRGGEHLEAIGKSGFTDQSDQNSHNSVVPSQSSKGEYCRETGRSGE</sequence>
<comment type="similarity">
    <text evidence="2">Belongs to the major facilitator superfamily. EmrB family.</text>
</comment>
<feature type="transmembrane region" description="Helical" evidence="9">
    <location>
        <begin position="313"/>
        <end position="330"/>
    </location>
</feature>
<comment type="subcellular location">
    <subcellularLocation>
        <location evidence="1">Cell membrane</location>
        <topology evidence="1">Multi-pass membrane protein</topology>
    </subcellularLocation>
</comment>
<accession>A0ABZ3H161</accession>
<evidence type="ECO:0000256" key="7">
    <source>
        <dbReference type="ARBA" id="ARBA00023136"/>
    </source>
</evidence>
<dbReference type="InterPro" id="IPR020846">
    <property type="entry name" value="MFS_dom"/>
</dbReference>
<feature type="transmembrane region" description="Helical" evidence="9">
    <location>
        <begin position="62"/>
        <end position="82"/>
    </location>
</feature>
<feature type="transmembrane region" description="Helical" evidence="9">
    <location>
        <begin position="115"/>
        <end position="136"/>
    </location>
</feature>
<evidence type="ECO:0000313" key="12">
    <source>
        <dbReference type="Proteomes" id="UP001492541"/>
    </source>
</evidence>
<feature type="transmembrane region" description="Helical" evidence="9">
    <location>
        <begin position="477"/>
        <end position="496"/>
    </location>
</feature>
<organism evidence="11 12">
    <name type="scientific">Geoglobus acetivorans</name>
    <dbReference type="NCBI Taxonomy" id="565033"/>
    <lineage>
        <taxon>Archaea</taxon>
        <taxon>Methanobacteriati</taxon>
        <taxon>Methanobacteriota</taxon>
        <taxon>Archaeoglobi</taxon>
        <taxon>Archaeoglobales</taxon>
        <taxon>Archaeoglobaceae</taxon>
        <taxon>Geoglobus</taxon>
    </lineage>
</organism>
<keyword evidence="12" id="KW-1185">Reference proteome</keyword>
<dbReference type="PROSITE" id="PS50850">
    <property type="entry name" value="MFS"/>
    <property type="match status" value="1"/>
</dbReference>
<dbReference type="Gene3D" id="1.20.1720.10">
    <property type="entry name" value="Multidrug resistance protein D"/>
    <property type="match status" value="1"/>
</dbReference>
<evidence type="ECO:0000256" key="9">
    <source>
        <dbReference type="SAM" id="Phobius"/>
    </source>
</evidence>
<dbReference type="PANTHER" id="PTHR42718:SF9">
    <property type="entry name" value="MAJOR FACILITATOR SUPERFAMILY MULTIDRUG TRANSPORTER MFSC"/>
    <property type="match status" value="1"/>
</dbReference>
<keyword evidence="5 9" id="KW-0812">Transmembrane</keyword>
<dbReference type="Proteomes" id="UP001492541">
    <property type="component" value="Chromosome"/>
</dbReference>
<feature type="compositionally biased region" description="Polar residues" evidence="8">
    <location>
        <begin position="510"/>
        <end position="529"/>
    </location>
</feature>
<name>A0ABZ3H161_GEOAI</name>
<dbReference type="EMBL" id="CP087714">
    <property type="protein sequence ID" value="XAT63305.1"/>
    <property type="molecule type" value="Genomic_DNA"/>
</dbReference>
<gene>
    <name evidence="11" type="ORF">LPQ35_08575</name>
</gene>
<dbReference type="PANTHER" id="PTHR42718">
    <property type="entry name" value="MAJOR FACILITATOR SUPERFAMILY MULTIDRUG TRANSPORTER MFSC"/>
    <property type="match status" value="1"/>
</dbReference>
<dbReference type="Pfam" id="PF07690">
    <property type="entry name" value="MFS_1"/>
    <property type="match status" value="1"/>
</dbReference>